<dbReference type="InterPro" id="IPR007712">
    <property type="entry name" value="RelE/ParE_toxin"/>
</dbReference>
<dbReference type="EMBL" id="MHJU01000004">
    <property type="protein sequence ID" value="OGY74045.1"/>
    <property type="molecule type" value="Genomic_DNA"/>
</dbReference>
<comment type="caution">
    <text evidence="3">The sequence shown here is derived from an EMBL/GenBank/DDBJ whole genome shotgun (WGS) entry which is preliminary data.</text>
</comment>
<evidence type="ECO:0000313" key="4">
    <source>
        <dbReference type="Proteomes" id="UP000178315"/>
    </source>
</evidence>
<dbReference type="Proteomes" id="UP000178315">
    <property type="component" value="Unassembled WGS sequence"/>
</dbReference>
<protein>
    <recommendedName>
        <fullName evidence="5">Addiction module toxin RelE</fullName>
    </recommendedName>
</protein>
<feature type="transmembrane region" description="Helical" evidence="2">
    <location>
        <begin position="102"/>
        <end position="121"/>
    </location>
</feature>
<evidence type="ECO:0000313" key="3">
    <source>
        <dbReference type="EMBL" id="OGY74045.1"/>
    </source>
</evidence>
<reference evidence="3 4" key="1">
    <citation type="journal article" date="2016" name="Nat. Commun.">
        <title>Thousands of microbial genomes shed light on interconnected biogeochemical processes in an aquifer system.</title>
        <authorList>
            <person name="Anantharaman K."/>
            <person name="Brown C.T."/>
            <person name="Hug L.A."/>
            <person name="Sharon I."/>
            <person name="Castelle C.J."/>
            <person name="Probst A.J."/>
            <person name="Thomas B.C."/>
            <person name="Singh A."/>
            <person name="Wilkins M.J."/>
            <person name="Karaoz U."/>
            <person name="Brodie E.L."/>
            <person name="Williams K.H."/>
            <person name="Hubbard S.S."/>
            <person name="Banfield J.F."/>
        </authorList>
    </citation>
    <scope>NUCLEOTIDE SEQUENCE [LARGE SCALE GENOMIC DNA]</scope>
</reference>
<sequence length="122" mass="14326">MYSIEYHSSIRKDLKRLDKPAVLFLKQKVLPLIVDNPYQGQLLHGEFRQYRKYVFNFNKVSYRIAYEIMQNNTVVLLILVGTRENFYKELKRRVKFSFPRPALIVLALALSIHLLAPGVGWG</sequence>
<dbReference type="AlphaFoldDB" id="A0A1G2ABL8"/>
<dbReference type="SUPFAM" id="SSF143011">
    <property type="entry name" value="RelE-like"/>
    <property type="match status" value="1"/>
</dbReference>
<keyword evidence="2" id="KW-0812">Transmembrane</keyword>
<keyword evidence="2" id="KW-1133">Transmembrane helix</keyword>
<accession>A0A1G2ABL8</accession>
<name>A0A1G2ABL8_9BACT</name>
<proteinExistence type="predicted"/>
<gene>
    <name evidence="3" type="ORF">A3H61_03910</name>
</gene>
<dbReference type="NCBIfam" id="TIGR02385">
    <property type="entry name" value="RelE_StbE"/>
    <property type="match status" value="1"/>
</dbReference>
<dbReference type="InterPro" id="IPR031552">
    <property type="entry name" value="ParE-like_toxin"/>
</dbReference>
<dbReference type="InterPro" id="IPR035093">
    <property type="entry name" value="RelE/ParE_toxin_dom_sf"/>
</dbReference>
<keyword evidence="2" id="KW-0472">Membrane</keyword>
<evidence type="ECO:0000256" key="1">
    <source>
        <dbReference type="ARBA" id="ARBA00022649"/>
    </source>
</evidence>
<dbReference type="Pfam" id="PF15781">
    <property type="entry name" value="ParE-like_toxin"/>
    <property type="match status" value="1"/>
</dbReference>
<keyword evidence="1" id="KW-1277">Toxin-antitoxin system</keyword>
<organism evidence="3 4">
    <name type="scientific">Candidatus Jacksonbacteria bacterium RIFCSPLOWO2_02_FULL_44_20</name>
    <dbReference type="NCBI Taxonomy" id="1798460"/>
    <lineage>
        <taxon>Bacteria</taxon>
        <taxon>Candidatus Jacksoniibacteriota</taxon>
    </lineage>
</organism>
<dbReference type="Gene3D" id="3.30.2310.20">
    <property type="entry name" value="RelE-like"/>
    <property type="match status" value="1"/>
</dbReference>
<evidence type="ECO:0008006" key="5">
    <source>
        <dbReference type="Google" id="ProtNLM"/>
    </source>
</evidence>
<evidence type="ECO:0000256" key="2">
    <source>
        <dbReference type="SAM" id="Phobius"/>
    </source>
</evidence>